<dbReference type="Gene3D" id="3.40.50.510">
    <property type="entry name" value="Phosphotransferase system, mannose-type IIA component"/>
    <property type="match status" value="1"/>
</dbReference>
<dbReference type="AlphaFoldDB" id="A0A934HV43"/>
<feature type="domain" description="Sigma-54 factor interaction" evidence="5">
    <location>
        <begin position="91"/>
        <end position="324"/>
    </location>
</feature>
<dbReference type="PANTHER" id="PTHR32071">
    <property type="entry name" value="TRANSCRIPTIONAL REGULATORY PROTEIN"/>
    <property type="match status" value="1"/>
</dbReference>
<dbReference type="SMART" id="SM00382">
    <property type="entry name" value="AAA"/>
    <property type="match status" value="1"/>
</dbReference>
<keyword evidence="3" id="KW-0067">ATP-binding</keyword>
<evidence type="ECO:0000256" key="4">
    <source>
        <dbReference type="ARBA" id="ARBA00023125"/>
    </source>
</evidence>
<dbReference type="PROSITE" id="PS51372">
    <property type="entry name" value="PRD_2"/>
    <property type="match status" value="2"/>
</dbReference>
<dbReference type="Gene3D" id="1.10.1790.10">
    <property type="entry name" value="PRD domain"/>
    <property type="match status" value="2"/>
</dbReference>
<keyword evidence="4" id="KW-0238">DNA-binding</keyword>
<dbReference type="GO" id="GO:0016740">
    <property type="term" value="F:transferase activity"/>
    <property type="evidence" value="ECO:0007669"/>
    <property type="project" value="UniProtKB-KW"/>
</dbReference>
<feature type="domain" description="PRD" evidence="7">
    <location>
        <begin position="791"/>
        <end position="890"/>
    </location>
</feature>
<dbReference type="RefSeq" id="WP_211144240.1">
    <property type="nucleotide sequence ID" value="NZ_JAEEGB010000035.1"/>
</dbReference>
<evidence type="ECO:0000313" key="9">
    <source>
        <dbReference type="Proteomes" id="UP000622687"/>
    </source>
</evidence>
<dbReference type="Pfam" id="PF00158">
    <property type="entry name" value="Sigma54_activat"/>
    <property type="match status" value="1"/>
</dbReference>
<evidence type="ECO:0000259" key="5">
    <source>
        <dbReference type="PROSITE" id="PS50045"/>
    </source>
</evidence>
<dbReference type="InterPro" id="IPR036634">
    <property type="entry name" value="PRD_sf"/>
</dbReference>
<organism evidence="8 9">
    <name type="scientific">Clostridium aciditolerans</name>
    <dbReference type="NCBI Taxonomy" id="339861"/>
    <lineage>
        <taxon>Bacteria</taxon>
        <taxon>Bacillati</taxon>
        <taxon>Bacillota</taxon>
        <taxon>Clostridia</taxon>
        <taxon>Eubacteriales</taxon>
        <taxon>Clostridiaceae</taxon>
        <taxon>Clostridium</taxon>
    </lineage>
</organism>
<dbReference type="SUPFAM" id="SSF52540">
    <property type="entry name" value="P-loop containing nucleoside triphosphate hydrolases"/>
    <property type="match status" value="1"/>
</dbReference>
<dbReference type="Pfam" id="PF00874">
    <property type="entry name" value="PRD"/>
    <property type="match status" value="2"/>
</dbReference>
<accession>A0A934HV43</accession>
<comment type="caution">
    <text evidence="8">The sequence shown here is derived from an EMBL/GenBank/DDBJ whole genome shotgun (WGS) entry which is preliminary data.</text>
</comment>
<dbReference type="SUPFAM" id="SSF63520">
    <property type="entry name" value="PTS-regulatory domain, PRD"/>
    <property type="match status" value="2"/>
</dbReference>
<dbReference type="Proteomes" id="UP000622687">
    <property type="component" value="Unassembled WGS sequence"/>
</dbReference>
<evidence type="ECO:0000259" key="6">
    <source>
        <dbReference type="PROSITE" id="PS51096"/>
    </source>
</evidence>
<dbReference type="InterPro" id="IPR004701">
    <property type="entry name" value="PTS_EIIA_man-typ"/>
</dbReference>
<dbReference type="EMBL" id="JAEEGB010000035">
    <property type="protein sequence ID" value="MBI6874865.1"/>
    <property type="molecule type" value="Genomic_DNA"/>
</dbReference>
<feature type="domain" description="PTS EIIA type-4" evidence="6">
    <location>
        <begin position="546"/>
        <end position="683"/>
    </location>
</feature>
<evidence type="ECO:0000256" key="3">
    <source>
        <dbReference type="ARBA" id="ARBA00022840"/>
    </source>
</evidence>
<evidence type="ECO:0000313" key="8">
    <source>
        <dbReference type="EMBL" id="MBI6874865.1"/>
    </source>
</evidence>
<dbReference type="Pfam" id="PF03610">
    <property type="entry name" value="EIIA-man"/>
    <property type="match status" value="1"/>
</dbReference>
<dbReference type="GO" id="GO:0005524">
    <property type="term" value="F:ATP binding"/>
    <property type="evidence" value="ECO:0007669"/>
    <property type="project" value="UniProtKB-KW"/>
</dbReference>
<keyword evidence="1" id="KW-0808">Transferase</keyword>
<protein>
    <submittedName>
        <fullName evidence="8">Sigma 54-interacting transcriptional regulator</fullName>
    </submittedName>
</protein>
<reference evidence="8" key="1">
    <citation type="submission" date="2020-12" db="EMBL/GenBank/DDBJ databases">
        <title>Clostridium thailandense sp. nov., a novel acetogenic bacterium isolated from peat land soil in Thailand.</title>
        <authorList>
            <person name="Chaikitkaew S."/>
            <person name="Birkeland N.K."/>
        </authorList>
    </citation>
    <scope>NUCLEOTIDE SEQUENCE</scope>
    <source>
        <strain evidence="8">DSM 17425</strain>
    </source>
</reference>
<dbReference type="InterPro" id="IPR036662">
    <property type="entry name" value="PTS_EIIA_man-typ_sf"/>
</dbReference>
<sequence>MKNQEIVYESLRKICVEQIKKEAINIGVSTEKLSLYLNMRRTNVSRELNKLVAEGKVKKQKGKPVLYYVELNEKDYICEDKAEAPSIFDTVIGRDASLKNQISLAKAAIVYPPSGLHSLIIGETGVGKSYFAKCMFKYALEIGRIKEKDRFAVFNCADYANNPQLLIGHLFGVKKGTYTGASEDREGIIEKGRNGILFLDEVHRLPPEGQEILFTLIDEGKYIPLGGTEGIPINVMIISATTENIGSTLLKTFTRRIPVTIALPALRDRKSTERLELIQRFFADESKRISKKINVDEEVITALLNYDCLNNIGQLKSDIQIASAKAFLRNIFNEEDIHIKVEDFSYEVKGGLLASKKINPRGLKVSFSNEIKKDINYDIEDEYSVSRDIYEFIEERTKILTAKGLDQEEIKSKLTSDVEDFINTYILSIREENDKDDIKRIVNNELYEFLKSFMHLAEYKLKKKIPQNIFLGLLLHIDTFLARIKENRGIENTKIDEIRKKYPEEFKLALNLAYKLEEKYEITIPIGEIGFITMFFAAENKKVRSKVAVIVAMHGNTTATSIAEVANQLLNINHVAGFDMPLSMKPEEALIKIQELIKEKDQGRGAVLLVDMGSLKFFGKIIEENTGIYVETIDMITTATVIEAARKAILYENIDEIVKCVKRESRYIGDFIEKKVKADKKVIVTACSTGEGTAIKLKELVSINFESDKYEIINLSIKDRKEFYNAIDNIRKKYTIAYVISAFDPQLEGVEYIPIDRFFKEFVGEDFEEKVNDEDMLSIINKVYKDHLNINNCDFIIRKFIKTVSNMKYSHGIYVDEDKLMGLLMHFGCVLEKLINKEETRSCKNLSLIKARYGDLFKDLKTSIKDIEENLNIEIPEDELANIIEILVNI</sequence>
<evidence type="ECO:0000256" key="1">
    <source>
        <dbReference type="ARBA" id="ARBA00022679"/>
    </source>
</evidence>
<dbReference type="InterPro" id="IPR002078">
    <property type="entry name" value="Sigma_54_int"/>
</dbReference>
<dbReference type="InterPro" id="IPR036390">
    <property type="entry name" value="WH_DNA-bd_sf"/>
</dbReference>
<dbReference type="PROSITE" id="PS50045">
    <property type="entry name" value="SIGMA54_INTERACT_4"/>
    <property type="match status" value="1"/>
</dbReference>
<feature type="domain" description="PRD" evidence="7">
    <location>
        <begin position="441"/>
        <end position="546"/>
    </location>
</feature>
<dbReference type="GO" id="GO:0009401">
    <property type="term" value="P:phosphoenolpyruvate-dependent sugar phosphotransferase system"/>
    <property type="evidence" value="ECO:0007669"/>
    <property type="project" value="InterPro"/>
</dbReference>
<dbReference type="Gene3D" id="3.40.50.300">
    <property type="entry name" value="P-loop containing nucleotide triphosphate hydrolases"/>
    <property type="match status" value="1"/>
</dbReference>
<dbReference type="GO" id="GO:0003677">
    <property type="term" value="F:DNA binding"/>
    <property type="evidence" value="ECO:0007669"/>
    <property type="project" value="UniProtKB-KW"/>
</dbReference>
<evidence type="ECO:0000256" key="2">
    <source>
        <dbReference type="ARBA" id="ARBA00022741"/>
    </source>
</evidence>
<dbReference type="SUPFAM" id="SSF53062">
    <property type="entry name" value="PTS system fructose IIA component-like"/>
    <property type="match status" value="1"/>
</dbReference>
<dbReference type="PANTHER" id="PTHR32071:SF38">
    <property type="entry name" value="PSP OPERON TRANSCRIPTIONAL ACTIVATOR"/>
    <property type="match status" value="1"/>
</dbReference>
<proteinExistence type="predicted"/>
<gene>
    <name evidence="8" type="ORF">I6U51_19520</name>
</gene>
<dbReference type="GO" id="GO:0016020">
    <property type="term" value="C:membrane"/>
    <property type="evidence" value="ECO:0007669"/>
    <property type="project" value="InterPro"/>
</dbReference>
<dbReference type="GO" id="GO:0006355">
    <property type="term" value="P:regulation of DNA-templated transcription"/>
    <property type="evidence" value="ECO:0007669"/>
    <property type="project" value="InterPro"/>
</dbReference>
<keyword evidence="9" id="KW-1185">Reference proteome</keyword>
<dbReference type="InterPro" id="IPR003593">
    <property type="entry name" value="AAA+_ATPase"/>
</dbReference>
<name>A0A934HV43_9CLOT</name>
<dbReference type="SUPFAM" id="SSF46785">
    <property type="entry name" value="Winged helix' DNA-binding domain"/>
    <property type="match status" value="1"/>
</dbReference>
<dbReference type="PROSITE" id="PS51096">
    <property type="entry name" value="PTS_EIIA_TYPE_4"/>
    <property type="match status" value="1"/>
</dbReference>
<evidence type="ECO:0000259" key="7">
    <source>
        <dbReference type="PROSITE" id="PS51372"/>
    </source>
</evidence>
<dbReference type="InterPro" id="IPR027417">
    <property type="entry name" value="P-loop_NTPase"/>
</dbReference>
<dbReference type="CDD" id="cd00009">
    <property type="entry name" value="AAA"/>
    <property type="match status" value="1"/>
</dbReference>
<keyword evidence="2" id="KW-0547">Nucleotide-binding</keyword>
<dbReference type="InterPro" id="IPR011608">
    <property type="entry name" value="PRD"/>
</dbReference>